<sequence>MKNKNIKFYIGLILVVFLTIGLTGCENGSSNIIGDDYSVTVNIEEIESEEHIDVFSVVADNSSRTTFEEDNFDEVNNSLTAELTNLQGSVDIELIVDNDEIEGSYQLARDTITVTGRDNIIFVVEWQQSGDDEDNDGHEGDDEDEGDNDLDSNQYLLTGNFAQSGAEGQVAAQSDVEAVAQVVLIYSRDYEIHDVEEDGTFEIAMERGEPGGMAFVDEDGNFIGHLKLDEGLDSIPSQSLDDETRLVDLGEIDEDGEPENDPIGNEYDISENDLASMAVADTFFSAVAMNADFVERMTQEGEKLRIYNTYFINHSWLDENNEIDPENIEKVIEAHRMGFGIEHGHFNNPSDMKLSYPNGEINGPIVIPEEWNEGDEYSYTSIHFPGVSDVERARYEGEPIPQPGEYRMFDDILFDISFQLPDITTAAVENLVVPVPQVEVNEEGIVQSMSWDFYSVSGNIINNPETIILDGSIGFSMQPRFDGEGNIIGSYDNILDIDDMKTSESYYNDGRFYEEYHMNINEKIDLSHKEIYWQDVEVFDINYYDRYGINYMVPFINSNYNPLNKAGHVFITGDNYVESENKVFTAQYTVSMDHEVEAPVTLKLEGFADEDIKEISQGDISDFINGGMKITTDDKGEVLIDITFAADVNEEGSIIANIDETDDNIGSFDEDELEINVDTTGNDGN</sequence>
<gene>
    <name evidence="2" type="ORF">I0Q91_10440</name>
</gene>
<name>A0A931F892_9FIRM</name>
<keyword evidence="3" id="KW-1185">Reference proteome</keyword>
<evidence type="ECO:0000256" key="1">
    <source>
        <dbReference type="SAM" id="MobiDB-lite"/>
    </source>
</evidence>
<organism evidence="2 3">
    <name type="scientific">Halonatronomonas betaini</name>
    <dbReference type="NCBI Taxonomy" id="2778430"/>
    <lineage>
        <taxon>Bacteria</taxon>
        <taxon>Bacillati</taxon>
        <taxon>Bacillota</taxon>
        <taxon>Clostridia</taxon>
        <taxon>Halanaerobiales</taxon>
        <taxon>Halarsenatibacteraceae</taxon>
        <taxon>Halonatronomonas</taxon>
    </lineage>
</organism>
<comment type="caution">
    <text evidence="2">The sequence shown here is derived from an EMBL/GenBank/DDBJ whole genome shotgun (WGS) entry which is preliminary data.</text>
</comment>
<evidence type="ECO:0000313" key="2">
    <source>
        <dbReference type="EMBL" id="MBF8437501.1"/>
    </source>
</evidence>
<evidence type="ECO:0000313" key="3">
    <source>
        <dbReference type="Proteomes" id="UP000621436"/>
    </source>
</evidence>
<dbReference type="PROSITE" id="PS51257">
    <property type="entry name" value="PROKAR_LIPOPROTEIN"/>
    <property type="match status" value="1"/>
</dbReference>
<dbReference type="Proteomes" id="UP000621436">
    <property type="component" value="Unassembled WGS sequence"/>
</dbReference>
<dbReference type="RefSeq" id="WP_270454493.1">
    <property type="nucleotide sequence ID" value="NZ_JADPIE010000006.1"/>
</dbReference>
<feature type="compositionally biased region" description="Acidic residues" evidence="1">
    <location>
        <begin position="130"/>
        <end position="150"/>
    </location>
</feature>
<proteinExistence type="predicted"/>
<feature type="region of interest" description="Disordered" evidence="1">
    <location>
        <begin position="127"/>
        <end position="151"/>
    </location>
</feature>
<dbReference type="AlphaFoldDB" id="A0A931F892"/>
<accession>A0A931F892</accession>
<dbReference type="EMBL" id="JADPIE010000006">
    <property type="protein sequence ID" value="MBF8437501.1"/>
    <property type="molecule type" value="Genomic_DNA"/>
</dbReference>
<reference evidence="2" key="1">
    <citation type="submission" date="2020-11" db="EMBL/GenBank/DDBJ databases">
        <title>Halonatronomonas betainensis gen. nov., sp. nov. a novel haloalkaliphilic representative of the family Halanaerobiacae capable of betaine degradation.</title>
        <authorList>
            <person name="Boltyanskaya Y."/>
            <person name="Kevbrin V."/>
            <person name="Detkova E."/>
            <person name="Grouzdev D.S."/>
            <person name="Koziaeva V."/>
            <person name="Zhilina T."/>
        </authorList>
    </citation>
    <scope>NUCLEOTIDE SEQUENCE</scope>
    <source>
        <strain evidence="2">Z-7014</strain>
    </source>
</reference>
<protein>
    <submittedName>
        <fullName evidence="2">Uncharacterized protein</fullName>
    </submittedName>
</protein>